<protein>
    <submittedName>
        <fullName evidence="1">DUF924 family protein</fullName>
    </submittedName>
</protein>
<organism evidence="1 2">
    <name type="scientific">Gemmobacter fulvus</name>
    <dbReference type="NCBI Taxonomy" id="2840474"/>
    <lineage>
        <taxon>Bacteria</taxon>
        <taxon>Pseudomonadati</taxon>
        <taxon>Pseudomonadota</taxon>
        <taxon>Alphaproteobacteria</taxon>
        <taxon>Rhodobacterales</taxon>
        <taxon>Paracoccaceae</taxon>
        <taxon>Gemmobacter</taxon>
    </lineage>
</organism>
<keyword evidence="2" id="KW-1185">Reference proteome</keyword>
<sequence>MCRRHLCRAVDAAWQQGSGGAGAVTDRAEARRVIDFWRAAGRDEAWFRKDPAFDARFRATFLDLHLRAAARACDGWIPSAEGALALMILLDQFPRNAFRGTGHMYATDGLARLLAREAEQRGHMAEVEADLRLFFALPFAHSEDLADQDLSVQLNARLGQPWLDHAEGHRDIIRQFGRFPHRNAILGRQSTDAELTFLAAGGFSG</sequence>
<proteinExistence type="predicted"/>
<reference evidence="1" key="1">
    <citation type="submission" date="2021-06" db="EMBL/GenBank/DDBJ databases">
        <title>Direct submission.</title>
        <authorList>
            <person name="Lee C.-S."/>
            <person name="Jin L."/>
        </authorList>
    </citation>
    <scope>NUCLEOTIDE SEQUENCE</scope>
    <source>
        <strain evidence="1">Con5</strain>
    </source>
</reference>
<dbReference type="Pfam" id="PF06041">
    <property type="entry name" value="DUF924"/>
    <property type="match status" value="1"/>
</dbReference>
<evidence type="ECO:0000313" key="1">
    <source>
        <dbReference type="EMBL" id="QWK89693.1"/>
    </source>
</evidence>
<dbReference type="InterPro" id="IPR010323">
    <property type="entry name" value="DUF924"/>
</dbReference>
<dbReference type="KEGG" id="gfu:KM031_12700"/>
<dbReference type="Proteomes" id="UP000679352">
    <property type="component" value="Chromosome"/>
</dbReference>
<dbReference type="EMBL" id="CP076361">
    <property type="protein sequence ID" value="QWK89693.1"/>
    <property type="molecule type" value="Genomic_DNA"/>
</dbReference>
<dbReference type="InterPro" id="IPR011990">
    <property type="entry name" value="TPR-like_helical_dom_sf"/>
</dbReference>
<dbReference type="Gene3D" id="1.25.40.10">
    <property type="entry name" value="Tetratricopeptide repeat domain"/>
    <property type="match status" value="1"/>
</dbReference>
<dbReference type="Gene3D" id="1.20.58.320">
    <property type="entry name" value="TPR-like"/>
    <property type="match status" value="1"/>
</dbReference>
<name>A0A975S192_9RHOB</name>
<dbReference type="SUPFAM" id="SSF48452">
    <property type="entry name" value="TPR-like"/>
    <property type="match status" value="1"/>
</dbReference>
<gene>
    <name evidence="1" type="ORF">KM031_12700</name>
</gene>
<accession>A0A975S192</accession>
<dbReference type="AlphaFoldDB" id="A0A975S192"/>
<evidence type="ECO:0000313" key="2">
    <source>
        <dbReference type="Proteomes" id="UP000679352"/>
    </source>
</evidence>